<keyword evidence="2" id="KW-1185">Reference proteome</keyword>
<gene>
    <name evidence="1" type="ORF">NDK43_25930</name>
</gene>
<reference evidence="1 2" key="1">
    <citation type="submission" date="2022-06" db="EMBL/GenBank/DDBJ databases">
        <authorList>
            <person name="Jeon C.O."/>
        </authorList>
    </citation>
    <scope>NUCLEOTIDE SEQUENCE [LARGE SCALE GENOMIC DNA]</scope>
    <source>
        <strain evidence="1 2">KCTC 13943</strain>
    </source>
</reference>
<dbReference type="Proteomes" id="UP001523262">
    <property type="component" value="Unassembled WGS sequence"/>
</dbReference>
<evidence type="ECO:0000313" key="2">
    <source>
        <dbReference type="Proteomes" id="UP001523262"/>
    </source>
</evidence>
<protein>
    <submittedName>
        <fullName evidence="1">Uncharacterized protein</fullName>
    </submittedName>
</protein>
<proteinExistence type="predicted"/>
<evidence type="ECO:0000313" key="1">
    <source>
        <dbReference type="EMBL" id="MCM2535154.1"/>
    </source>
</evidence>
<dbReference type="EMBL" id="JAMQCR010000002">
    <property type="protein sequence ID" value="MCM2535154.1"/>
    <property type="molecule type" value="Genomic_DNA"/>
</dbReference>
<name>A0ABT0WFS8_9BACI</name>
<sequence length="305" mass="35229">MVKANVTVQKEYKLLEYHILNIFKSSTTFTFDGINYHIEEVDKPKSPGGGEPKTDCYVLGRNGSREKELKISIKLLGKNEFQGNKLRPVTAESYFGEEWAEIVEKATRSVKYVIENQPLIFRKEDYPTQEDSITLGWKLEISDKYRPLSSPIPLTDRQIRDYVYKGTKLPQHQKNARINGKPVPNSGIADYIIYTTRDKVKNVNDIINQLQDIDIAELQDTYLIFTANNYRTREHKWDNKRYLSVIVNWSQENGVLVPSYDYSRPLSANTETSLPRLLDILKKLPSPHPTEMNDCIIHNPSLIYG</sequence>
<comment type="caution">
    <text evidence="1">The sequence shown here is derived from an EMBL/GenBank/DDBJ whole genome shotgun (WGS) entry which is preliminary data.</text>
</comment>
<organism evidence="1 2">
    <name type="scientific">Neobacillus pocheonensis</name>
    <dbReference type="NCBI Taxonomy" id="363869"/>
    <lineage>
        <taxon>Bacteria</taxon>
        <taxon>Bacillati</taxon>
        <taxon>Bacillota</taxon>
        <taxon>Bacilli</taxon>
        <taxon>Bacillales</taxon>
        <taxon>Bacillaceae</taxon>
        <taxon>Neobacillus</taxon>
    </lineage>
</organism>
<accession>A0ABT0WFS8</accession>